<feature type="region of interest" description="Disordered" evidence="1">
    <location>
        <begin position="130"/>
        <end position="211"/>
    </location>
</feature>
<feature type="compositionally biased region" description="Basic and acidic residues" evidence="1">
    <location>
        <begin position="200"/>
        <end position="210"/>
    </location>
</feature>
<feature type="compositionally biased region" description="Polar residues" evidence="1">
    <location>
        <begin position="335"/>
        <end position="347"/>
    </location>
</feature>
<keyword evidence="3" id="KW-1185">Reference proteome</keyword>
<accession>A0A1R3K282</accession>
<gene>
    <name evidence="2" type="ORF">COLO4_12086</name>
</gene>
<feature type="compositionally biased region" description="Acidic residues" evidence="1">
    <location>
        <begin position="313"/>
        <end position="325"/>
    </location>
</feature>
<dbReference type="PANTHER" id="PTHR46951:SF2">
    <property type="entry name" value="BED-TYPE DOMAIN-CONTAINING PROTEIN"/>
    <property type="match status" value="1"/>
</dbReference>
<dbReference type="EMBL" id="AWUE01014823">
    <property type="protein sequence ID" value="OMP01186.1"/>
    <property type="molecule type" value="Genomic_DNA"/>
</dbReference>
<comment type="caution">
    <text evidence="2">The sequence shown here is derived from an EMBL/GenBank/DDBJ whole genome shotgun (WGS) entry which is preliminary data.</text>
</comment>
<evidence type="ECO:0000256" key="1">
    <source>
        <dbReference type="SAM" id="MobiDB-lite"/>
    </source>
</evidence>
<sequence>MVVKACKNVTWIYKGPPSDDFGWKWGEAVDGQRSRVRCTFCDRVITGGITRFKEHLAAKKGNVAPCDQVSSHVRKEVAKQLKTFKETKVTKQKARDELEERIRLGDDGDYEANSDEDDYAGMSEAVYESLRSQADWEERQRQRALNPSQHASYEVGGSSSGPPRAELRRSSSVHTTGVGSGRRWSNPNTAATRLADMDPIIEKSKGDKQPKIGSSLLKKAKAKLGKAFAKLVLYEALPARVAESPFLQPTLQAAAEVGKGVRGPSAYEITNVYLNQEYNEIREWLLIYGDGMESFGTPLARQAVKKTNPDLLNDSDDEEIPEGGEGDQHDDQYMSPINSNEGSVHLSSSDDDDGGNDHGGQGGANVHQSQPSHSVDYGEVGPGRTPYDHAGPSHGSSTT</sequence>
<evidence type="ECO:0000313" key="2">
    <source>
        <dbReference type="EMBL" id="OMP01186.1"/>
    </source>
</evidence>
<organism evidence="2 3">
    <name type="scientific">Corchorus olitorius</name>
    <dbReference type="NCBI Taxonomy" id="93759"/>
    <lineage>
        <taxon>Eukaryota</taxon>
        <taxon>Viridiplantae</taxon>
        <taxon>Streptophyta</taxon>
        <taxon>Embryophyta</taxon>
        <taxon>Tracheophyta</taxon>
        <taxon>Spermatophyta</taxon>
        <taxon>Magnoliopsida</taxon>
        <taxon>eudicotyledons</taxon>
        <taxon>Gunneridae</taxon>
        <taxon>Pentapetalae</taxon>
        <taxon>rosids</taxon>
        <taxon>malvids</taxon>
        <taxon>Malvales</taxon>
        <taxon>Malvaceae</taxon>
        <taxon>Grewioideae</taxon>
        <taxon>Apeibeae</taxon>
        <taxon>Corchorus</taxon>
    </lineage>
</organism>
<reference evidence="3" key="1">
    <citation type="submission" date="2013-09" db="EMBL/GenBank/DDBJ databases">
        <title>Corchorus olitorius genome sequencing.</title>
        <authorList>
            <person name="Alam M."/>
            <person name="Haque M.S."/>
            <person name="Islam M.S."/>
            <person name="Emdad E.M."/>
            <person name="Islam M.M."/>
            <person name="Ahmed B."/>
            <person name="Halim A."/>
            <person name="Hossen Q.M.M."/>
            <person name="Hossain M.Z."/>
            <person name="Ahmed R."/>
            <person name="Khan M.M."/>
            <person name="Islam R."/>
            <person name="Rashid M.M."/>
            <person name="Khan S.A."/>
            <person name="Rahman M.S."/>
            <person name="Alam M."/>
            <person name="Yahiya A.S."/>
            <person name="Khan M.S."/>
            <person name="Azam M.S."/>
            <person name="Haque T."/>
            <person name="Lashkar M.Z.H."/>
            <person name="Akhand A.I."/>
            <person name="Morshed G."/>
            <person name="Roy S."/>
            <person name="Uddin K.S."/>
            <person name="Rabeya T."/>
            <person name="Hossain A.S."/>
            <person name="Chowdhury A."/>
            <person name="Snigdha A.R."/>
            <person name="Mortoza M.S."/>
            <person name="Matin S.A."/>
            <person name="Hoque S.M.E."/>
            <person name="Islam M.K."/>
            <person name="Roy D.K."/>
            <person name="Haider R."/>
            <person name="Moosa M.M."/>
            <person name="Elias S.M."/>
            <person name="Hasan A.M."/>
            <person name="Jahan S."/>
            <person name="Shafiuddin M."/>
            <person name="Mahmood N."/>
            <person name="Shommy N.S."/>
        </authorList>
    </citation>
    <scope>NUCLEOTIDE SEQUENCE [LARGE SCALE GENOMIC DNA]</scope>
    <source>
        <strain evidence="3">cv. O-4</strain>
    </source>
</reference>
<proteinExistence type="predicted"/>
<dbReference type="PANTHER" id="PTHR46951">
    <property type="entry name" value="BED-TYPE DOMAIN-CONTAINING PROTEIN"/>
    <property type="match status" value="1"/>
</dbReference>
<name>A0A1R3K282_9ROSI</name>
<protein>
    <submittedName>
        <fullName evidence="2">Zinc finger, BED-type</fullName>
    </submittedName>
</protein>
<dbReference type="AlphaFoldDB" id="A0A1R3K282"/>
<dbReference type="Proteomes" id="UP000187203">
    <property type="component" value="Unassembled WGS sequence"/>
</dbReference>
<evidence type="ECO:0000313" key="3">
    <source>
        <dbReference type="Proteomes" id="UP000187203"/>
    </source>
</evidence>
<feature type="region of interest" description="Disordered" evidence="1">
    <location>
        <begin position="306"/>
        <end position="399"/>
    </location>
</feature>
<dbReference type="OrthoDB" id="10681305at2759"/>